<feature type="region of interest" description="Disordered" evidence="2">
    <location>
        <begin position="44"/>
        <end position="89"/>
    </location>
</feature>
<feature type="compositionally biased region" description="Pro residues" evidence="2">
    <location>
        <begin position="400"/>
        <end position="413"/>
    </location>
</feature>
<dbReference type="InterPro" id="IPR005162">
    <property type="entry name" value="Retrotrans_gag_dom"/>
</dbReference>
<feature type="region of interest" description="Disordered" evidence="2">
    <location>
        <begin position="359"/>
        <end position="416"/>
    </location>
</feature>
<dbReference type="PANTHER" id="PTHR47266">
    <property type="entry name" value="ENDONUCLEASE-RELATED"/>
    <property type="match status" value="1"/>
</dbReference>
<dbReference type="InterPro" id="IPR012337">
    <property type="entry name" value="RNaseH-like_sf"/>
</dbReference>
<dbReference type="EMBL" id="JBBPBM010000026">
    <property type="protein sequence ID" value="KAK8539512.1"/>
    <property type="molecule type" value="Genomic_DNA"/>
</dbReference>
<dbReference type="Pfam" id="PF03732">
    <property type="entry name" value="Retrotrans_gag"/>
    <property type="match status" value="1"/>
</dbReference>
<dbReference type="Gene3D" id="3.30.420.10">
    <property type="entry name" value="Ribonuclease H-like superfamily/Ribonuclease H"/>
    <property type="match status" value="1"/>
</dbReference>
<evidence type="ECO:0000256" key="2">
    <source>
        <dbReference type="SAM" id="MobiDB-lite"/>
    </source>
</evidence>
<dbReference type="Pfam" id="PF00665">
    <property type="entry name" value="rve"/>
    <property type="match status" value="1"/>
</dbReference>
<name>A0ABR2DL86_9ROSI</name>
<evidence type="ECO:0000313" key="5">
    <source>
        <dbReference type="Proteomes" id="UP001472677"/>
    </source>
</evidence>
<feature type="compositionally biased region" description="Basic and acidic residues" evidence="2">
    <location>
        <begin position="374"/>
        <end position="392"/>
    </location>
</feature>
<reference evidence="4 5" key="1">
    <citation type="journal article" date="2024" name="G3 (Bethesda)">
        <title>Genome assembly of Hibiscus sabdariffa L. provides insights into metabolisms of medicinal natural products.</title>
        <authorList>
            <person name="Kim T."/>
        </authorList>
    </citation>
    <scope>NUCLEOTIDE SEQUENCE [LARGE SCALE GENOMIC DNA]</scope>
    <source>
        <strain evidence="4">TK-2024</strain>
        <tissue evidence="4">Old leaves</tissue>
    </source>
</reference>
<evidence type="ECO:0000256" key="1">
    <source>
        <dbReference type="SAM" id="Coils"/>
    </source>
</evidence>
<feature type="coiled-coil region" evidence="1">
    <location>
        <begin position="219"/>
        <end position="246"/>
    </location>
</feature>
<feature type="compositionally biased region" description="Polar residues" evidence="2">
    <location>
        <begin position="64"/>
        <end position="89"/>
    </location>
</feature>
<dbReference type="InterPro" id="IPR052160">
    <property type="entry name" value="Gypsy_RT_Integrase-like"/>
</dbReference>
<dbReference type="InterPro" id="IPR036397">
    <property type="entry name" value="RNaseH_sf"/>
</dbReference>
<dbReference type="InterPro" id="IPR041588">
    <property type="entry name" value="Integrase_H2C2"/>
</dbReference>
<dbReference type="Gene3D" id="3.10.10.10">
    <property type="entry name" value="HIV Type 1 Reverse Transcriptase, subunit A, domain 1"/>
    <property type="match status" value="1"/>
</dbReference>
<protein>
    <recommendedName>
        <fullName evidence="3">Integrase catalytic domain-containing protein</fullName>
    </recommendedName>
</protein>
<gene>
    <name evidence="4" type="ORF">V6N12_043137</name>
</gene>
<dbReference type="PROSITE" id="PS50994">
    <property type="entry name" value="INTEGRASE"/>
    <property type="match status" value="1"/>
</dbReference>
<feature type="domain" description="Integrase catalytic" evidence="3">
    <location>
        <begin position="1032"/>
        <end position="1196"/>
    </location>
</feature>
<accession>A0ABR2DL86</accession>
<dbReference type="Pfam" id="PF17921">
    <property type="entry name" value="Integrase_H2C2"/>
    <property type="match status" value="1"/>
</dbReference>
<keyword evidence="1" id="KW-0175">Coiled coil</keyword>
<feature type="region of interest" description="Disordered" evidence="2">
    <location>
        <begin position="277"/>
        <end position="327"/>
    </location>
</feature>
<evidence type="ECO:0000259" key="3">
    <source>
        <dbReference type="PROSITE" id="PS50994"/>
    </source>
</evidence>
<proteinExistence type="predicted"/>
<evidence type="ECO:0000313" key="4">
    <source>
        <dbReference type="EMBL" id="KAK8539512.1"/>
    </source>
</evidence>
<comment type="caution">
    <text evidence="4">The sequence shown here is derived from an EMBL/GenBank/DDBJ whole genome shotgun (WGS) entry which is preliminary data.</text>
</comment>
<keyword evidence="5" id="KW-1185">Reference proteome</keyword>
<dbReference type="CDD" id="cd00303">
    <property type="entry name" value="retropepsin_like"/>
    <property type="match status" value="1"/>
</dbReference>
<dbReference type="Gene3D" id="2.40.70.10">
    <property type="entry name" value="Acid Proteases"/>
    <property type="match status" value="1"/>
</dbReference>
<dbReference type="Proteomes" id="UP001472677">
    <property type="component" value="Unassembled WGS sequence"/>
</dbReference>
<dbReference type="Gene3D" id="3.30.70.270">
    <property type="match status" value="1"/>
</dbReference>
<dbReference type="InterPro" id="IPR043502">
    <property type="entry name" value="DNA/RNA_pol_sf"/>
</dbReference>
<dbReference type="SUPFAM" id="SSF53098">
    <property type="entry name" value="Ribonuclease H-like"/>
    <property type="match status" value="1"/>
</dbReference>
<sequence>MKLSSFEVSGFMARVMGMTLGMTLLRSNPTELLEFDPEIEANARRAHGKTLREKKKQRERANSERTASSTNEESTDSTQHPTDPTSATEVTHAPMANQTIRELAAAPTVQQPLCIMFFPAAKASEIRRSILGIKQKYEEPLYEYWERYKKLCASCPQHGLSDQTLVQYFYEGLLPMEMRMIDAASGDALFNITPTQAKELISTMAANSQQFGALSEPNRRVHEVNNVSLENKIEQLTNVISSLVAEKSRPFRACGICTMIDHPTDSCPSLQDESVNALRNFPGPPQRPYKPYNNSYNSGWRDHPNLSYAPKPAYQPRPPQPQSSNKPSMETLLERFMQEQIQTNSRVQEQLNQLTKTLGRLESQGKLPSQTESNPKENKPSSSESRESDATTKGKVPTAKPEPSPYAEPPPFPSRFLKKDKQAEEKDILDIFRKVELNIPLLEVIRKIPRYARFLKDLCTNKLKLMGYEKINLGENISAVLTRRLPPKLKDQGMFMIPCKIGKVGIKRAMCDLGASINVMPLSIYNTLSADPLKETRITVQLADRSTIYPEGVLENVLVQVNELIFPADFYVIDMKSDRTDNSPEILLGCPFLSTTNVKIEVRSGLLTLECNGEIVKFNVYKAMRYPEDIENVNYVDMFDPVIHEFVETNFADKSCRDYDDSDNEFREFEPNYLVNSVLSKELHMSPKTNLLTSILQAPQIELKELPKHLKYGFLGDNGTLPVIVSNKLSEKEESELISVLRNHKEAIGWTVANIKCLSPATCIHRIKVIENAKPSWEGQHRLNPPMMEIPVALEDQEKTTFTCPFGTFAYRRMPFGLCNASAMFQRCMVSIFSDFIEKVDPSKTDVIRTLTYPTTVKEDHIFDFDSSCKDAWDTLKEKLNSAPVVQPPNWEHPIKEEFPDEHLLLAQKGKLPWFADMVNYLVTGKVPTHLPRSAINKIKKESCFYVWDDPYLWKHCFDKVIRHCIAEEEVKSILNFFHSYSCGGHFGPKCTAHKILECGFYWPTIFRDAYFYCKTCEKCQRVGNLSRKSEMPMNPIHVCEIFDVWGLDYMGPFVSSFGNTYIILAVDYVSKWVEAKATRNNDARTTVNLFKNFVFSRFGTPRAIISDRGTHFLNRVIEVLMKKHGVTYRVATSYHPQSNGQAEVSNREIKTILEKIVKPDRKDWSLKLSDALWAYRTAYKGPIGMSPYRLVYGKPCHLLVELEQRAYWAVKSCNMEMEAIGQARKLDIQELEEIRQNAYDSA</sequence>
<feature type="compositionally biased region" description="Basic residues" evidence="2">
    <location>
        <begin position="44"/>
        <end position="58"/>
    </location>
</feature>
<dbReference type="SUPFAM" id="SSF56672">
    <property type="entry name" value="DNA/RNA polymerases"/>
    <property type="match status" value="1"/>
</dbReference>
<organism evidence="4 5">
    <name type="scientific">Hibiscus sabdariffa</name>
    <name type="common">roselle</name>
    <dbReference type="NCBI Taxonomy" id="183260"/>
    <lineage>
        <taxon>Eukaryota</taxon>
        <taxon>Viridiplantae</taxon>
        <taxon>Streptophyta</taxon>
        <taxon>Embryophyta</taxon>
        <taxon>Tracheophyta</taxon>
        <taxon>Spermatophyta</taxon>
        <taxon>Magnoliopsida</taxon>
        <taxon>eudicotyledons</taxon>
        <taxon>Gunneridae</taxon>
        <taxon>Pentapetalae</taxon>
        <taxon>rosids</taxon>
        <taxon>malvids</taxon>
        <taxon>Malvales</taxon>
        <taxon>Malvaceae</taxon>
        <taxon>Malvoideae</taxon>
        <taxon>Hibiscus</taxon>
    </lineage>
</organism>
<dbReference type="InterPro" id="IPR001584">
    <property type="entry name" value="Integrase_cat-core"/>
</dbReference>
<dbReference type="Gene3D" id="1.10.340.70">
    <property type="match status" value="1"/>
</dbReference>
<dbReference type="InterPro" id="IPR043128">
    <property type="entry name" value="Rev_trsase/Diguanyl_cyclase"/>
</dbReference>
<dbReference type="InterPro" id="IPR021109">
    <property type="entry name" value="Peptidase_aspartic_dom_sf"/>
</dbReference>